<feature type="region of interest" description="Disordered" evidence="17">
    <location>
        <begin position="1562"/>
        <end position="1581"/>
    </location>
</feature>
<dbReference type="GO" id="GO:0015629">
    <property type="term" value="C:actin cytoskeleton"/>
    <property type="evidence" value="ECO:0007669"/>
    <property type="project" value="TreeGrafter"/>
</dbReference>
<evidence type="ECO:0000256" key="15">
    <source>
        <dbReference type="ARBA" id="ARBA00082439"/>
    </source>
</evidence>
<dbReference type="GO" id="GO:0005737">
    <property type="term" value="C:cytoplasm"/>
    <property type="evidence" value="ECO:0007669"/>
    <property type="project" value="TreeGrafter"/>
</dbReference>
<dbReference type="GO" id="GO:0007015">
    <property type="term" value="P:actin filament organization"/>
    <property type="evidence" value="ECO:0007669"/>
    <property type="project" value="TreeGrafter"/>
</dbReference>
<feature type="compositionally biased region" description="Low complexity" evidence="17">
    <location>
        <begin position="595"/>
        <end position="605"/>
    </location>
</feature>
<dbReference type="InterPro" id="IPR013761">
    <property type="entry name" value="SAM/pointed_sf"/>
</dbReference>
<feature type="compositionally biased region" description="Pro residues" evidence="17">
    <location>
        <begin position="510"/>
        <end position="525"/>
    </location>
</feature>
<evidence type="ECO:0000313" key="22">
    <source>
        <dbReference type="RefSeq" id="XP_022327837.1"/>
    </source>
</evidence>
<feature type="compositionally biased region" description="Basic and acidic residues" evidence="17">
    <location>
        <begin position="757"/>
        <end position="777"/>
    </location>
</feature>
<feature type="compositionally biased region" description="Polar residues" evidence="17">
    <location>
        <begin position="492"/>
        <end position="502"/>
    </location>
</feature>
<feature type="compositionally biased region" description="Low complexity" evidence="17">
    <location>
        <begin position="116"/>
        <end position="129"/>
    </location>
</feature>
<evidence type="ECO:0000256" key="9">
    <source>
        <dbReference type="ARBA" id="ARBA00023203"/>
    </source>
</evidence>
<keyword evidence="5" id="KW-0221">Differentiation</keyword>
<feature type="compositionally biased region" description="Basic and acidic residues" evidence="17">
    <location>
        <begin position="1700"/>
        <end position="1718"/>
    </location>
</feature>
<sequence>MTSYRSPRAEILAGSRLRSGSILSDEGSQKDSSTSSRTSSVNSSSSSSHMEGYSTGDPALRGRLVYGSNVSKMKERFQQQGSNKTEEPRSLSASLATTSESDRSPEIKRKKTSDMQSSGSLQGEGSQPSLHDAANHVQRFMYTRALFARMEEKNRPGVEPVQLTKPRKLSPSSGPLSPALSPEHNQKGPSKDHKWPATDRKQKEEPMTESTVTGVKSKFEPKASYSAFSNMAGGLLWKRRQYENRANPDYGKPDDAGRQNGETMNVLSRGYNRKIMSEENLLSSSSKTEASQALTQRSRSDSLEAANTDTSKHYPYEGDKRPVTLPRNYKPSESVVVMRQKKFDGETSRRDSAKRLSKEEIQAAINKADSYLSHKSDSSSDFQSKRRSWELREQMSDISEGSLYGWTKSKNQRLSRSSDCLDNRTSEPSTRISDPEKGHLSKSSDPIHMEKPSTEGEKVQNVSSLSKSVPGIKPPIPSKPSIALNCGPVGDSTVTTAVTSRRLSPVPKRSAPPPPNRAPPSPPKTTPSSFPPTSDFVSDLNNQESVSEKPIPVSEKFEQTAAIETKLDPQSVSLNSSPLDVSDTDSERPYQNVASSRSGLQDSSSLYRSDGDQRTSLPKALEGEIVPKQAPVSESAHSPPSVISNKGIECDFDLYEPVIPKCHLPPPPPYPNPPPPPYQSHASPPNSSPLPEMMDQTPASHHYENVNSSTYVNDESSQELRNGEITPPVQKRQTARSTEDTDKHTRTSSRNGAYIESKSEIPPREAGDGHEEPDTVHSDSQAEFQEYVSSTHQFIEIEGLDSTDESSDEEEPVAHKKASRVKFSRAPIKLFHTFSTDEYDRRNEDVDPVAASAEYELEKRVEKMDVFPVDLLKGPEGLGLSIIGMGVGADAGLEKLGIFIKTLTAGGAAQRDARIQVNDQIIEVDGKSLVGVTQAYAASVLRNTSGKVQFMIGREKDPSRSEVARLIQQSLEQDRKRDEMKRTEQQKLHRQLEEQFHPRDEVMEHEHIRRMSETETGRELDETDEEEDEEEEEEEDPLVDDDKDIDESENVDEDNPTSQSEQENLAMETLETAAGDSTPVLMPPELEGDSPTDSPDDKPSMEVFDLQESSSESISPDMEAHALFIKLKEAQYKNSVNEAELAKVKARVIMLESAENQRKETDKKCEQMAHRLRETEKKLESNRKEINHYQDLLEGSQGQYIALERKMKGDFAGLEKKYHKAKKLIKDYQQREKDFIQERESLLQQQAEKNQQYDDLVRSLKDRIFELERELGEVQRVAGLPVVIPTSQQHPLPSPPVQPRLVQKVEASALNESMSSCSDASPSNKTENGLEEDSSSVDSFRDAVPQTSLLDTSANRDKAQLAAAAKNRRPPTKRNIKGPEGEPVEEETSESGLETWIKHDSFSSSEDEFFDSTVKKSDAKKRKAQQKNLLQPPNIPPPPPPPQGPDSDSVSDQSHSRQDSETEDSSSTVSQTSYDPNQPMFKNMHSEIPDSVPESVEIPSSGSAGKSKGIGLSKLLKFGKSGGSTDSTGVVLLSNRTLNKDHVTSGDEGGITLISRRPLDASTDSLDVRSPTSKPVTGVSTTSDVSSYMVQEYDDDDGKKTFFSLNISGTPANDEKSSGKRAVHQFQSGAISEWSVENVAHWLMLLELEKYIPLFADKNVTGPQLIQLDGTKLKAMGIANGKDRDLLKKKIKEIKTGVEKEKKIQEKERKAKEKEQKKQLLKKK</sequence>
<dbReference type="GeneID" id="111127107"/>
<feature type="region of interest" description="Disordered" evidence="17">
    <location>
        <begin position="245"/>
        <end position="264"/>
    </location>
</feature>
<dbReference type="KEGG" id="cvn:111127107"/>
<evidence type="ECO:0000256" key="17">
    <source>
        <dbReference type="SAM" id="MobiDB-lite"/>
    </source>
</evidence>
<evidence type="ECO:0000256" key="2">
    <source>
        <dbReference type="ARBA" id="ARBA00022473"/>
    </source>
</evidence>
<feature type="compositionally biased region" description="Basic and acidic residues" evidence="17">
    <location>
        <begin position="445"/>
        <end position="458"/>
    </location>
</feature>
<dbReference type="RefSeq" id="XP_022327835.1">
    <property type="nucleotide sequence ID" value="XM_022472127.1"/>
</dbReference>
<feature type="compositionally biased region" description="Polar residues" evidence="17">
    <location>
        <begin position="1310"/>
        <end position="1327"/>
    </location>
</feature>
<feature type="compositionally biased region" description="Polar residues" evidence="17">
    <location>
        <begin position="408"/>
        <end position="418"/>
    </location>
</feature>
<feature type="region of interest" description="Disordered" evidence="17">
    <location>
        <begin position="153"/>
        <end position="218"/>
    </location>
</feature>
<feature type="compositionally biased region" description="Basic and acidic residues" evidence="17">
    <location>
        <begin position="310"/>
        <end position="322"/>
    </location>
</feature>
<feature type="domain" description="SAM" evidence="18">
    <location>
        <begin position="1634"/>
        <end position="1697"/>
    </location>
</feature>
<evidence type="ECO:0000256" key="14">
    <source>
        <dbReference type="ARBA" id="ARBA00077125"/>
    </source>
</evidence>
<feature type="compositionally biased region" description="Basic and acidic residues" evidence="17">
    <location>
        <begin position="972"/>
        <end position="1020"/>
    </location>
</feature>
<feature type="compositionally biased region" description="Polar residues" evidence="17">
    <location>
        <begin position="1562"/>
        <end position="1575"/>
    </location>
</feature>
<dbReference type="GO" id="GO:0019722">
    <property type="term" value="P:calcium-mediated signaling"/>
    <property type="evidence" value="ECO:0007669"/>
    <property type="project" value="TreeGrafter"/>
</dbReference>
<evidence type="ECO:0000313" key="21">
    <source>
        <dbReference type="RefSeq" id="XP_022327835.1"/>
    </source>
</evidence>
<feature type="region of interest" description="Disordered" evidence="17">
    <location>
        <begin position="400"/>
        <end position="646"/>
    </location>
</feature>
<dbReference type="OrthoDB" id="62701at2759"/>
<dbReference type="PROSITE" id="PS50105">
    <property type="entry name" value="SAM_DOMAIN"/>
    <property type="match status" value="1"/>
</dbReference>
<dbReference type="InterPro" id="IPR043446">
    <property type="entry name" value="Neurabin-like"/>
</dbReference>
<dbReference type="FunFam" id="1.10.150.50:FF:000008">
    <property type="entry name" value="Neurabin-1 isoform 1-like protein"/>
    <property type="match status" value="1"/>
</dbReference>
<protein>
    <recommendedName>
        <fullName evidence="12">Neurabin-1</fullName>
    </recommendedName>
    <alternativeName>
        <fullName evidence="14">Neurabin-I</fullName>
    </alternativeName>
    <alternativeName>
        <fullName evidence="13">Neural tissue-specific F-actin-binding protein I</fullName>
    </alternativeName>
    <alternativeName>
        <fullName evidence="15">Protein phosphatase 1 regulatory subunit 9A</fullName>
    </alternativeName>
</protein>
<dbReference type="SUPFAM" id="SSF47769">
    <property type="entry name" value="SAM/Pointed domain"/>
    <property type="match status" value="1"/>
</dbReference>
<feature type="region of interest" description="Disordered" evidence="17">
    <location>
        <begin position="277"/>
        <end position="388"/>
    </location>
</feature>
<keyword evidence="2" id="KW-0217">Developmental protein</keyword>
<dbReference type="InterPro" id="IPR040645">
    <property type="entry name" value="Neurabin-1/2_PDZ"/>
</dbReference>
<evidence type="ECO:0000256" key="13">
    <source>
        <dbReference type="ARBA" id="ARBA00076637"/>
    </source>
</evidence>
<feature type="region of interest" description="Disordered" evidence="17">
    <location>
        <begin position="658"/>
        <end position="784"/>
    </location>
</feature>
<keyword evidence="7" id="KW-0770">Synapse</keyword>
<keyword evidence="8 16" id="KW-0175">Coiled coil</keyword>
<dbReference type="PANTHER" id="PTHR16154:SF6">
    <property type="entry name" value="SPINOPHILIN, ISOFORM J"/>
    <property type="match status" value="1"/>
</dbReference>
<comment type="subcellular location">
    <subcellularLocation>
        <location evidence="1">Cytoplasm</location>
        <location evidence="1">Cytoskeleton</location>
    </subcellularLocation>
    <subcellularLocation>
        <location evidence="11">Synapse</location>
    </subcellularLocation>
</comment>
<evidence type="ECO:0000313" key="20">
    <source>
        <dbReference type="Proteomes" id="UP000694844"/>
    </source>
</evidence>
<dbReference type="GO" id="GO:0014069">
    <property type="term" value="C:postsynaptic density"/>
    <property type="evidence" value="ECO:0007669"/>
    <property type="project" value="TreeGrafter"/>
</dbReference>
<dbReference type="FunFam" id="2.30.42.10:FF:000010">
    <property type="entry name" value="Neurabin-1 isoform 1"/>
    <property type="match status" value="1"/>
</dbReference>
<feature type="compositionally biased region" description="Basic and acidic residues" evidence="17">
    <location>
        <begin position="184"/>
        <end position="206"/>
    </location>
</feature>
<dbReference type="Gene3D" id="1.10.150.50">
    <property type="entry name" value="Transcription Factor, Ets-1"/>
    <property type="match status" value="1"/>
</dbReference>
<dbReference type="InterPro" id="IPR036034">
    <property type="entry name" value="PDZ_sf"/>
</dbReference>
<feature type="region of interest" description="Disordered" evidence="17">
    <location>
        <begin position="1700"/>
        <end position="1724"/>
    </location>
</feature>
<evidence type="ECO:0000256" key="5">
    <source>
        <dbReference type="ARBA" id="ARBA00022782"/>
    </source>
</evidence>
<feature type="region of interest" description="Disordered" evidence="17">
    <location>
        <begin position="1"/>
        <end position="136"/>
    </location>
</feature>
<dbReference type="Pfam" id="PF17817">
    <property type="entry name" value="PDZ_5"/>
    <property type="match status" value="1"/>
</dbReference>
<keyword evidence="10" id="KW-0206">Cytoskeleton</keyword>
<evidence type="ECO:0000256" key="4">
    <source>
        <dbReference type="ARBA" id="ARBA00022553"/>
    </source>
</evidence>
<keyword evidence="6" id="KW-0524">Neurogenesis</keyword>
<keyword evidence="3" id="KW-0963">Cytoplasm</keyword>
<dbReference type="Pfam" id="PF07647">
    <property type="entry name" value="SAM_2"/>
    <property type="match status" value="1"/>
</dbReference>
<feature type="compositionally biased region" description="Low complexity" evidence="17">
    <location>
        <begin position="169"/>
        <end position="182"/>
    </location>
</feature>
<feature type="compositionally biased region" description="Polar residues" evidence="17">
    <location>
        <begin position="568"/>
        <end position="579"/>
    </location>
</feature>
<dbReference type="CDD" id="cd06790">
    <property type="entry name" value="PDZ_neurabin-like"/>
    <property type="match status" value="1"/>
</dbReference>
<dbReference type="PANTHER" id="PTHR16154">
    <property type="entry name" value="NEURABIN"/>
    <property type="match status" value="1"/>
</dbReference>
<evidence type="ECO:0000256" key="1">
    <source>
        <dbReference type="ARBA" id="ARBA00004245"/>
    </source>
</evidence>
<dbReference type="Pfam" id="PF00595">
    <property type="entry name" value="PDZ"/>
    <property type="match status" value="1"/>
</dbReference>
<keyword evidence="4" id="KW-0597">Phosphoprotein</keyword>
<feature type="compositionally biased region" description="Basic and acidic residues" evidence="17">
    <location>
        <begin position="372"/>
        <end position="388"/>
    </location>
</feature>
<feature type="compositionally biased region" description="Pro residues" evidence="17">
    <location>
        <begin position="663"/>
        <end position="678"/>
    </location>
</feature>
<feature type="compositionally biased region" description="Basic and acidic residues" evidence="17">
    <location>
        <begin position="341"/>
        <end position="361"/>
    </location>
</feature>
<evidence type="ECO:0000256" key="16">
    <source>
        <dbReference type="SAM" id="Coils"/>
    </source>
</evidence>
<feature type="compositionally biased region" description="Polar residues" evidence="17">
    <location>
        <begin position="280"/>
        <end position="297"/>
    </location>
</feature>
<evidence type="ECO:0000256" key="3">
    <source>
        <dbReference type="ARBA" id="ARBA00022490"/>
    </source>
</evidence>
<feature type="compositionally biased region" description="Polar residues" evidence="17">
    <location>
        <begin position="635"/>
        <end position="644"/>
    </location>
</feature>
<feature type="region of interest" description="Disordered" evidence="17">
    <location>
        <begin position="1309"/>
        <end position="1510"/>
    </location>
</feature>
<feature type="coiled-coil region" evidence="16">
    <location>
        <begin position="1151"/>
        <end position="1277"/>
    </location>
</feature>
<dbReference type="SMART" id="SM00454">
    <property type="entry name" value="SAM"/>
    <property type="match status" value="1"/>
</dbReference>
<feature type="compositionally biased region" description="Low complexity" evidence="17">
    <location>
        <begin position="1500"/>
        <end position="1510"/>
    </location>
</feature>
<evidence type="ECO:0000256" key="6">
    <source>
        <dbReference type="ARBA" id="ARBA00022902"/>
    </source>
</evidence>
<dbReference type="PROSITE" id="PS50106">
    <property type="entry name" value="PDZ"/>
    <property type="match status" value="1"/>
</dbReference>
<keyword evidence="20" id="KW-1185">Reference proteome</keyword>
<dbReference type="GO" id="GO:0030425">
    <property type="term" value="C:dendrite"/>
    <property type="evidence" value="ECO:0007669"/>
    <property type="project" value="TreeGrafter"/>
</dbReference>
<evidence type="ECO:0000256" key="7">
    <source>
        <dbReference type="ARBA" id="ARBA00023018"/>
    </source>
</evidence>
<dbReference type="SUPFAM" id="SSF50156">
    <property type="entry name" value="PDZ domain-like"/>
    <property type="match status" value="1"/>
</dbReference>
<dbReference type="GO" id="GO:0031175">
    <property type="term" value="P:neuron projection development"/>
    <property type="evidence" value="ECO:0007669"/>
    <property type="project" value="TreeGrafter"/>
</dbReference>
<organism evidence="20 21">
    <name type="scientific">Crassostrea virginica</name>
    <name type="common">Eastern oyster</name>
    <dbReference type="NCBI Taxonomy" id="6565"/>
    <lineage>
        <taxon>Eukaryota</taxon>
        <taxon>Metazoa</taxon>
        <taxon>Spiralia</taxon>
        <taxon>Lophotrochozoa</taxon>
        <taxon>Mollusca</taxon>
        <taxon>Bivalvia</taxon>
        <taxon>Autobranchia</taxon>
        <taxon>Pteriomorphia</taxon>
        <taxon>Ostreida</taxon>
        <taxon>Ostreoidea</taxon>
        <taxon>Ostreidae</taxon>
        <taxon>Crassostrea</taxon>
    </lineage>
</organism>
<feature type="region of interest" description="Disordered" evidence="17">
    <location>
        <begin position="970"/>
        <end position="1115"/>
    </location>
</feature>
<gene>
    <name evidence="21 22" type="primary">LOC111127107</name>
</gene>
<feature type="compositionally biased region" description="Low complexity" evidence="17">
    <location>
        <begin position="90"/>
        <end position="99"/>
    </location>
</feature>
<evidence type="ECO:0000256" key="10">
    <source>
        <dbReference type="ARBA" id="ARBA00023212"/>
    </source>
</evidence>
<dbReference type="Gene3D" id="2.30.42.10">
    <property type="match status" value="1"/>
</dbReference>
<dbReference type="InterPro" id="IPR001478">
    <property type="entry name" value="PDZ"/>
</dbReference>
<feature type="compositionally biased region" description="Basic residues" evidence="17">
    <location>
        <begin position="1366"/>
        <end position="1376"/>
    </location>
</feature>
<dbReference type="RefSeq" id="XP_022327837.1">
    <property type="nucleotide sequence ID" value="XM_022472129.1"/>
</dbReference>
<feature type="compositionally biased region" description="Low complexity" evidence="17">
    <location>
        <begin position="30"/>
        <end position="55"/>
    </location>
</feature>
<dbReference type="InterPro" id="IPR001660">
    <property type="entry name" value="SAM"/>
</dbReference>
<feature type="domain" description="PDZ" evidence="19">
    <location>
        <begin position="868"/>
        <end position="956"/>
    </location>
</feature>
<feature type="compositionally biased region" description="Polar residues" evidence="17">
    <location>
        <begin position="705"/>
        <end position="715"/>
    </location>
</feature>
<reference evidence="21 22" key="1">
    <citation type="submission" date="2025-04" db="UniProtKB">
        <authorList>
            <consortium name="RefSeq"/>
        </authorList>
    </citation>
    <scope>IDENTIFICATION</scope>
    <source>
        <tissue evidence="21 22">Whole sample</tissue>
    </source>
</reference>
<keyword evidence="9" id="KW-0009">Actin-binding</keyword>
<feature type="compositionally biased region" description="Pro residues" evidence="17">
    <location>
        <begin position="1433"/>
        <end position="1444"/>
    </location>
</feature>
<dbReference type="SMART" id="SM00228">
    <property type="entry name" value="PDZ"/>
    <property type="match status" value="1"/>
</dbReference>
<dbReference type="Proteomes" id="UP000694844">
    <property type="component" value="Chromosome 3"/>
</dbReference>
<evidence type="ECO:0000256" key="12">
    <source>
        <dbReference type="ARBA" id="ARBA00067399"/>
    </source>
</evidence>
<name>A0A8B8DJE9_CRAVI</name>
<evidence type="ECO:0000259" key="19">
    <source>
        <dbReference type="PROSITE" id="PS50106"/>
    </source>
</evidence>
<evidence type="ECO:0000256" key="8">
    <source>
        <dbReference type="ARBA" id="ARBA00023054"/>
    </source>
</evidence>
<dbReference type="GO" id="GO:0051015">
    <property type="term" value="F:actin filament binding"/>
    <property type="evidence" value="ECO:0007669"/>
    <property type="project" value="TreeGrafter"/>
</dbReference>
<evidence type="ECO:0000256" key="11">
    <source>
        <dbReference type="ARBA" id="ARBA00034103"/>
    </source>
</evidence>
<accession>A0A8B8DJE9</accession>
<feature type="compositionally biased region" description="Low complexity" evidence="17">
    <location>
        <begin position="526"/>
        <end position="539"/>
    </location>
</feature>
<proteinExistence type="predicted"/>
<feature type="compositionally biased region" description="Acidic residues" evidence="17">
    <location>
        <begin position="1021"/>
        <end position="1055"/>
    </location>
</feature>
<evidence type="ECO:0000259" key="18">
    <source>
        <dbReference type="PROSITE" id="PS50105"/>
    </source>
</evidence>